<dbReference type="EMBL" id="VYXP01000002">
    <property type="protein sequence ID" value="KAA9133229.1"/>
    <property type="molecule type" value="Genomic_DNA"/>
</dbReference>
<dbReference type="SMART" id="SM00028">
    <property type="entry name" value="TPR"/>
    <property type="match status" value="3"/>
</dbReference>
<dbReference type="InterPro" id="IPR027417">
    <property type="entry name" value="P-loop_NTPase"/>
</dbReference>
<reference evidence="3 4" key="1">
    <citation type="submission" date="2019-09" db="EMBL/GenBank/DDBJ databases">
        <title>Wenzhouxiangella sp. Genome sequencing and assembly.</title>
        <authorList>
            <person name="Zhang R."/>
        </authorList>
    </citation>
    <scope>NUCLEOTIDE SEQUENCE [LARGE SCALE GENOMIC DNA]</scope>
    <source>
        <strain evidence="3 4">W260</strain>
    </source>
</reference>
<evidence type="ECO:0000256" key="2">
    <source>
        <dbReference type="PROSITE-ProRule" id="PRU00339"/>
    </source>
</evidence>
<accession>A0A5N0TIW1</accession>
<sequence>MLKSPPSSPERRRAMPVEPVTPAIDFERDLADAERAAVARPDDPGAALRLAECRLYCGQVAQALEGVRALESLTWSQPEWLLRVAEFHVHGGQHEAAWRCHERVLALCPDDPDAHYAAASSCVALGRMDQADQLYQRVIALRPDDYDAWQNRSTLRRQTPEANHVEQMRYVLGHLDADDDGQVPVNYALGKELEDLGEYDAAFGHYQAGAEARRRRLSYDVATDESVMHRITTTFDADWVKQASEGSDVPGPVFVMGLPRTGTTLVERMLSAHPDVASLGETNTLLYALVHAAGPHDNREQLFSRIPGIDLPALGERYRTATRGYGHDAPLLVDKAPLNILYLGLILKAMPGARVIHLRRHPLDACFAMYKTLFRMGYPFSYRFQDVGRYYLAYHRLMAHWRAVLPGRFLDVDYEALVTDTEPQLRRLLDGAGLDWDPGCMDFHRQATPTATASAAQVRRPVYSDSVGRWRRYERQLAPLAAKLRQEGVDC</sequence>
<protein>
    <submittedName>
        <fullName evidence="3">Sulfotransferase family protein</fullName>
    </submittedName>
</protein>
<dbReference type="InterPro" id="IPR011990">
    <property type="entry name" value="TPR-like_helical_dom_sf"/>
</dbReference>
<dbReference type="PANTHER" id="PTHR12788">
    <property type="entry name" value="PROTEIN-TYROSINE SULFOTRANSFERASE 2"/>
    <property type="match status" value="1"/>
</dbReference>
<name>A0A5N0TIW1_9GAMM</name>
<dbReference type="InterPro" id="IPR019734">
    <property type="entry name" value="TPR_rpt"/>
</dbReference>
<comment type="caution">
    <text evidence="3">The sequence shown here is derived from an EMBL/GenBank/DDBJ whole genome shotgun (WGS) entry which is preliminary data.</text>
</comment>
<dbReference type="Pfam" id="PF13469">
    <property type="entry name" value="Sulfotransfer_3"/>
    <property type="match status" value="1"/>
</dbReference>
<gene>
    <name evidence="3" type="ORF">F3N42_02395</name>
</gene>
<dbReference type="SUPFAM" id="SSF48452">
    <property type="entry name" value="TPR-like"/>
    <property type="match status" value="1"/>
</dbReference>
<evidence type="ECO:0000256" key="1">
    <source>
        <dbReference type="ARBA" id="ARBA00022679"/>
    </source>
</evidence>
<keyword evidence="2" id="KW-0802">TPR repeat</keyword>
<dbReference type="PROSITE" id="PS50005">
    <property type="entry name" value="TPR"/>
    <property type="match status" value="1"/>
</dbReference>
<dbReference type="AlphaFoldDB" id="A0A5N0TIW1"/>
<evidence type="ECO:0000313" key="4">
    <source>
        <dbReference type="Proteomes" id="UP000325372"/>
    </source>
</evidence>
<dbReference type="GO" id="GO:0008476">
    <property type="term" value="F:protein-tyrosine sulfotransferase activity"/>
    <property type="evidence" value="ECO:0007669"/>
    <property type="project" value="InterPro"/>
</dbReference>
<dbReference type="Gene3D" id="1.25.40.10">
    <property type="entry name" value="Tetratricopeptide repeat domain"/>
    <property type="match status" value="1"/>
</dbReference>
<dbReference type="Gene3D" id="3.40.50.300">
    <property type="entry name" value="P-loop containing nucleotide triphosphate hydrolases"/>
    <property type="match status" value="1"/>
</dbReference>
<proteinExistence type="predicted"/>
<dbReference type="Pfam" id="PF14559">
    <property type="entry name" value="TPR_19"/>
    <property type="match status" value="1"/>
</dbReference>
<dbReference type="InterPro" id="IPR026634">
    <property type="entry name" value="TPST-like"/>
</dbReference>
<keyword evidence="1 3" id="KW-0808">Transferase</keyword>
<organism evidence="3 4">
    <name type="scientific">Marinihelvus fidelis</name>
    <dbReference type="NCBI Taxonomy" id="2613842"/>
    <lineage>
        <taxon>Bacteria</taxon>
        <taxon>Pseudomonadati</taxon>
        <taxon>Pseudomonadota</taxon>
        <taxon>Gammaproteobacteria</taxon>
        <taxon>Chromatiales</taxon>
        <taxon>Wenzhouxiangellaceae</taxon>
        <taxon>Marinihelvus</taxon>
    </lineage>
</organism>
<dbReference type="Proteomes" id="UP000325372">
    <property type="component" value="Unassembled WGS sequence"/>
</dbReference>
<keyword evidence="4" id="KW-1185">Reference proteome</keyword>
<dbReference type="SUPFAM" id="SSF52540">
    <property type="entry name" value="P-loop containing nucleoside triphosphate hydrolases"/>
    <property type="match status" value="1"/>
</dbReference>
<dbReference type="PANTHER" id="PTHR12788:SF10">
    <property type="entry name" value="PROTEIN-TYROSINE SULFOTRANSFERASE"/>
    <property type="match status" value="1"/>
</dbReference>
<feature type="repeat" description="TPR" evidence="2">
    <location>
        <begin position="112"/>
        <end position="145"/>
    </location>
</feature>
<evidence type="ECO:0000313" key="3">
    <source>
        <dbReference type="EMBL" id="KAA9133229.1"/>
    </source>
</evidence>